<dbReference type="Proteomes" id="UP000604117">
    <property type="component" value="Unassembled WGS sequence"/>
</dbReference>
<keyword evidence="2" id="KW-1185">Reference proteome</keyword>
<name>A0ABQ4CY09_9ACTN</name>
<accession>A0ABQ4CY09</accession>
<organism evidence="1 2">
    <name type="scientific">Asanoa siamensis</name>
    <dbReference type="NCBI Taxonomy" id="926357"/>
    <lineage>
        <taxon>Bacteria</taxon>
        <taxon>Bacillati</taxon>
        <taxon>Actinomycetota</taxon>
        <taxon>Actinomycetes</taxon>
        <taxon>Micromonosporales</taxon>
        <taxon>Micromonosporaceae</taxon>
        <taxon>Asanoa</taxon>
    </lineage>
</organism>
<evidence type="ECO:0000313" key="1">
    <source>
        <dbReference type="EMBL" id="GIF76187.1"/>
    </source>
</evidence>
<dbReference type="EMBL" id="BONE01000055">
    <property type="protein sequence ID" value="GIF76187.1"/>
    <property type="molecule type" value="Genomic_DNA"/>
</dbReference>
<reference evidence="1 2" key="1">
    <citation type="submission" date="2021-01" db="EMBL/GenBank/DDBJ databases">
        <title>Whole genome shotgun sequence of Asanoa siamensis NBRC 107932.</title>
        <authorList>
            <person name="Komaki H."/>
            <person name="Tamura T."/>
        </authorList>
    </citation>
    <scope>NUCLEOTIDE SEQUENCE [LARGE SCALE GENOMIC DNA]</scope>
    <source>
        <strain evidence="1 2">NBRC 107932</strain>
    </source>
</reference>
<sequence length="306" mass="34178">MLRDTPDGPAIRKATDRLLRAASASGRFPTPVDDIVAAAGLTQPAHSMLSELVVEKAPAHIQRAMRKLKGKVHALLDREAREIHIDPSIQNQAKIDYRKLHEVVHDALPWQKALAYADDAASFAPSVRRTFEWQANQGAAELLFQGDVFADMADDYRVGMATVLELASIVGSSGHAAFVRYVETHRATVAGVVLDLSPCGTNPLRYRRREVVYSAKWQKRFGDAAGWPHQLEARPYLFIESIPPARRGNDAVPGTLALPDLRNESVTLATEVYCNQYKNFALIWLPRRELFRRARIIAPRRVSLEV</sequence>
<evidence type="ECO:0000313" key="2">
    <source>
        <dbReference type="Proteomes" id="UP000604117"/>
    </source>
</evidence>
<dbReference type="RefSeq" id="WP_203717040.1">
    <property type="nucleotide sequence ID" value="NZ_BONE01000055.1"/>
</dbReference>
<gene>
    <name evidence="1" type="ORF">Asi02nite_57050</name>
</gene>
<proteinExistence type="predicted"/>
<comment type="caution">
    <text evidence="1">The sequence shown here is derived from an EMBL/GenBank/DDBJ whole genome shotgun (WGS) entry which is preliminary data.</text>
</comment>
<protein>
    <submittedName>
        <fullName evidence="1">Uncharacterized protein</fullName>
    </submittedName>
</protein>